<proteinExistence type="predicted"/>
<keyword evidence="2" id="KW-1185">Reference proteome</keyword>
<dbReference type="EMBL" id="CAJVQB010003702">
    <property type="protein sequence ID" value="CAG8615422.1"/>
    <property type="molecule type" value="Genomic_DNA"/>
</dbReference>
<comment type="caution">
    <text evidence="1">The sequence shown here is derived from an EMBL/GenBank/DDBJ whole genome shotgun (WGS) entry which is preliminary data.</text>
</comment>
<protein>
    <submittedName>
        <fullName evidence="1">10782_t:CDS:1</fullName>
    </submittedName>
</protein>
<evidence type="ECO:0000313" key="1">
    <source>
        <dbReference type="EMBL" id="CAG8615422.1"/>
    </source>
</evidence>
<evidence type="ECO:0000313" key="2">
    <source>
        <dbReference type="Proteomes" id="UP000789901"/>
    </source>
</evidence>
<name>A0ABN7UJX5_GIGMA</name>
<organism evidence="1 2">
    <name type="scientific">Gigaspora margarita</name>
    <dbReference type="NCBI Taxonomy" id="4874"/>
    <lineage>
        <taxon>Eukaryota</taxon>
        <taxon>Fungi</taxon>
        <taxon>Fungi incertae sedis</taxon>
        <taxon>Mucoromycota</taxon>
        <taxon>Glomeromycotina</taxon>
        <taxon>Glomeromycetes</taxon>
        <taxon>Diversisporales</taxon>
        <taxon>Gigasporaceae</taxon>
        <taxon>Gigaspora</taxon>
    </lineage>
</organism>
<reference evidence="1 2" key="1">
    <citation type="submission" date="2021-06" db="EMBL/GenBank/DDBJ databases">
        <authorList>
            <person name="Kallberg Y."/>
            <person name="Tangrot J."/>
            <person name="Rosling A."/>
        </authorList>
    </citation>
    <scope>NUCLEOTIDE SEQUENCE [LARGE SCALE GENOMIC DNA]</scope>
    <source>
        <strain evidence="1 2">120-4 pot B 10/14</strain>
    </source>
</reference>
<dbReference type="Proteomes" id="UP000789901">
    <property type="component" value="Unassembled WGS sequence"/>
</dbReference>
<accession>A0ABN7UJX5</accession>
<feature type="non-terminal residue" evidence="1">
    <location>
        <position position="1"/>
    </location>
</feature>
<gene>
    <name evidence="1" type="ORF">GMARGA_LOCUS7568</name>
</gene>
<sequence>KNTQLAKDIKNNTSKEEEYQKFIEKENRIIINKIGNNIVITIRKMQTLESKLCYQKEINLEKAYENWKKRVEILKRITKKFKEKDLNELKKQEEYRQTTLNHKCEA</sequence>